<evidence type="ECO:0000313" key="1">
    <source>
        <dbReference type="Proteomes" id="UP001732720"/>
    </source>
</evidence>
<accession>A0AC58MYQ9</accession>
<keyword evidence="2" id="KW-0371">Homeobox</keyword>
<keyword evidence="2" id="KW-0238">DNA-binding</keyword>
<organism evidence="1 2">
    <name type="scientific">Castor canadensis</name>
    <name type="common">American beaver</name>
    <dbReference type="NCBI Taxonomy" id="51338"/>
    <lineage>
        <taxon>Eukaryota</taxon>
        <taxon>Metazoa</taxon>
        <taxon>Chordata</taxon>
        <taxon>Craniata</taxon>
        <taxon>Vertebrata</taxon>
        <taxon>Euteleostomi</taxon>
        <taxon>Mammalia</taxon>
        <taxon>Eutheria</taxon>
        <taxon>Euarchontoglires</taxon>
        <taxon>Glires</taxon>
        <taxon>Rodentia</taxon>
        <taxon>Castorimorpha</taxon>
        <taxon>Castoridae</taxon>
        <taxon>Castor</taxon>
    </lineage>
</organism>
<reference evidence="2" key="1">
    <citation type="submission" date="2025-08" db="UniProtKB">
        <authorList>
            <consortium name="RefSeq"/>
        </authorList>
    </citation>
    <scope>IDENTIFICATION</scope>
</reference>
<evidence type="ECO:0000313" key="2">
    <source>
        <dbReference type="RefSeq" id="XP_073934543.1"/>
    </source>
</evidence>
<name>A0AC58MYQ9_CASCN</name>
<gene>
    <name evidence="2" type="primary">Pitx3</name>
</gene>
<keyword evidence="1" id="KW-1185">Reference proteome</keyword>
<proteinExistence type="predicted"/>
<dbReference type="Proteomes" id="UP001732720">
    <property type="component" value="Chromosome 7"/>
</dbReference>
<protein>
    <submittedName>
        <fullName evidence="2">Pituitary homeobox 3 isoform X3</fullName>
    </submittedName>
</protein>
<sequence length="281" mass="29317">MSTREEIAVWTNLTEARVRVWFKNRRAKWRKRERSQQAELCKGGFAAPLGGLVPPYEEVYPGYSYGNWPPKALAPPLAAKTFPFAFNSVNVGPLASQPVFSPPSSIAASMVPSAAAAPGTVPGPGALQGLGGAPPGLAPAAVSSGAVSCPYASAAAAAAAAASSPYVYRDPCNSSLASLRLKAKQHASFSYPAVPGPPPAANLSPCQYAVERPESWMYSHEVRVQASRAQFHSLPSSKMGKPGVLKQKGARRRGAWGTSYLTASAKAGAAAPPGGLREDSW</sequence>
<dbReference type="RefSeq" id="XP_073934543.1">
    <property type="nucleotide sequence ID" value="XM_074078442.1"/>
</dbReference>